<feature type="transmembrane region" description="Helical" evidence="1">
    <location>
        <begin position="114"/>
        <end position="133"/>
    </location>
</feature>
<dbReference type="PANTHER" id="PTHR35395:SF1">
    <property type="entry name" value="DUF6536 DOMAIN-CONTAINING PROTEIN"/>
    <property type="match status" value="1"/>
</dbReference>
<dbReference type="STRING" id="1231657.A0A1Y2A8W2"/>
<gene>
    <name evidence="3" type="ORF">BCR34DRAFT_609950</name>
</gene>
<dbReference type="AlphaFoldDB" id="A0A1Y2A8W2"/>
<protein>
    <recommendedName>
        <fullName evidence="2">DUF6536 domain-containing protein</fullName>
    </recommendedName>
</protein>
<dbReference type="Proteomes" id="UP000193144">
    <property type="component" value="Unassembled WGS sequence"/>
</dbReference>
<feature type="domain" description="DUF6536" evidence="2">
    <location>
        <begin position="93"/>
        <end position="182"/>
    </location>
</feature>
<feature type="transmembrane region" description="Helical" evidence="1">
    <location>
        <begin position="145"/>
        <end position="166"/>
    </location>
</feature>
<name>A0A1Y2A8W2_9PLEO</name>
<keyword evidence="1" id="KW-1133">Transmembrane helix</keyword>
<reference evidence="3 4" key="1">
    <citation type="submission" date="2016-07" db="EMBL/GenBank/DDBJ databases">
        <title>Pervasive Adenine N6-methylation of Active Genes in Fungi.</title>
        <authorList>
            <consortium name="DOE Joint Genome Institute"/>
            <person name="Mondo S.J."/>
            <person name="Dannebaum R.O."/>
            <person name="Kuo R.C."/>
            <person name="Labutti K."/>
            <person name="Haridas S."/>
            <person name="Kuo A."/>
            <person name="Salamov A."/>
            <person name="Ahrendt S.R."/>
            <person name="Lipzen A."/>
            <person name="Sullivan W."/>
            <person name="Andreopoulos W.B."/>
            <person name="Clum A."/>
            <person name="Lindquist E."/>
            <person name="Daum C."/>
            <person name="Ramamoorthy G.K."/>
            <person name="Gryganskyi A."/>
            <person name="Culley D."/>
            <person name="Magnuson J.K."/>
            <person name="James T.Y."/>
            <person name="O'Malley M.A."/>
            <person name="Stajich J.E."/>
            <person name="Spatafora J.W."/>
            <person name="Visel A."/>
            <person name="Grigoriev I.V."/>
        </authorList>
    </citation>
    <scope>NUCLEOTIDE SEQUENCE [LARGE SCALE GENOMIC DNA]</scope>
    <source>
        <strain evidence="3 4">CBS 115471</strain>
    </source>
</reference>
<keyword evidence="4" id="KW-1185">Reference proteome</keyword>
<keyword evidence="1" id="KW-0472">Membrane</keyword>
<evidence type="ECO:0000259" key="2">
    <source>
        <dbReference type="Pfam" id="PF20163"/>
    </source>
</evidence>
<sequence length="182" mass="20157">MSIDPDSMMIKSPTYRKATSINAAVEDIELGSASTSASLAAVKLKDDTDSLLPEDRIVNNNKTDAQTSQPPRYRFSNIISTRAWDRWLSRRGWGWGLIFGLYTSRLVLITDLVLLMIGSFSYGGLVDGIGTIAKRDAKKVQQISTMYHILINILSSILLVSSNYAMQVLCSPTRKEIDEAHA</sequence>
<evidence type="ECO:0000313" key="3">
    <source>
        <dbReference type="EMBL" id="ORY18962.1"/>
    </source>
</evidence>
<accession>A0A1Y2A8W2</accession>
<evidence type="ECO:0000256" key="1">
    <source>
        <dbReference type="SAM" id="Phobius"/>
    </source>
</evidence>
<proteinExistence type="predicted"/>
<dbReference type="Pfam" id="PF20163">
    <property type="entry name" value="DUF6536"/>
    <property type="match status" value="1"/>
</dbReference>
<dbReference type="OrthoDB" id="10635166at2759"/>
<dbReference type="PANTHER" id="PTHR35395">
    <property type="entry name" value="DUF6536 DOMAIN-CONTAINING PROTEIN"/>
    <property type="match status" value="1"/>
</dbReference>
<dbReference type="EMBL" id="MCFA01000004">
    <property type="protein sequence ID" value="ORY18962.1"/>
    <property type="molecule type" value="Genomic_DNA"/>
</dbReference>
<comment type="caution">
    <text evidence="3">The sequence shown here is derived from an EMBL/GenBank/DDBJ whole genome shotgun (WGS) entry which is preliminary data.</text>
</comment>
<keyword evidence="1" id="KW-0812">Transmembrane</keyword>
<dbReference type="InterPro" id="IPR046623">
    <property type="entry name" value="DUF6536"/>
</dbReference>
<organism evidence="3 4">
    <name type="scientific">Clohesyomyces aquaticus</name>
    <dbReference type="NCBI Taxonomy" id="1231657"/>
    <lineage>
        <taxon>Eukaryota</taxon>
        <taxon>Fungi</taxon>
        <taxon>Dikarya</taxon>
        <taxon>Ascomycota</taxon>
        <taxon>Pezizomycotina</taxon>
        <taxon>Dothideomycetes</taxon>
        <taxon>Pleosporomycetidae</taxon>
        <taxon>Pleosporales</taxon>
        <taxon>Lindgomycetaceae</taxon>
        <taxon>Clohesyomyces</taxon>
    </lineage>
</organism>
<evidence type="ECO:0000313" key="4">
    <source>
        <dbReference type="Proteomes" id="UP000193144"/>
    </source>
</evidence>